<dbReference type="AlphaFoldDB" id="A0A939JBP3"/>
<feature type="transmembrane region" description="Helical" evidence="1">
    <location>
        <begin position="183"/>
        <end position="205"/>
    </location>
</feature>
<dbReference type="EMBL" id="JAFLQZ010000003">
    <property type="protein sequence ID" value="MBO0357505.1"/>
    <property type="molecule type" value="Genomic_DNA"/>
</dbReference>
<feature type="transmembrane region" description="Helical" evidence="1">
    <location>
        <begin position="212"/>
        <end position="228"/>
    </location>
</feature>
<keyword evidence="1" id="KW-0472">Membrane</keyword>
<gene>
    <name evidence="2" type="ORF">J0X19_06075</name>
</gene>
<proteinExistence type="predicted"/>
<organism evidence="2 3">
    <name type="scientific">Hymenobacter telluris</name>
    <dbReference type="NCBI Taxonomy" id="2816474"/>
    <lineage>
        <taxon>Bacteria</taxon>
        <taxon>Pseudomonadati</taxon>
        <taxon>Bacteroidota</taxon>
        <taxon>Cytophagia</taxon>
        <taxon>Cytophagales</taxon>
        <taxon>Hymenobacteraceae</taxon>
        <taxon>Hymenobacter</taxon>
    </lineage>
</organism>
<protein>
    <recommendedName>
        <fullName evidence="4">O-antigen ligase domain-containing protein</fullName>
    </recommendedName>
</protein>
<evidence type="ECO:0000313" key="3">
    <source>
        <dbReference type="Proteomes" id="UP000664144"/>
    </source>
</evidence>
<evidence type="ECO:0000313" key="2">
    <source>
        <dbReference type="EMBL" id="MBO0357505.1"/>
    </source>
</evidence>
<feature type="transmembrane region" description="Helical" evidence="1">
    <location>
        <begin position="257"/>
        <end position="279"/>
    </location>
</feature>
<feature type="transmembrane region" description="Helical" evidence="1">
    <location>
        <begin position="47"/>
        <end position="65"/>
    </location>
</feature>
<feature type="transmembrane region" description="Helical" evidence="1">
    <location>
        <begin position="74"/>
        <end position="92"/>
    </location>
</feature>
<feature type="transmembrane region" description="Helical" evidence="1">
    <location>
        <begin position="134"/>
        <end position="151"/>
    </location>
</feature>
<evidence type="ECO:0000256" key="1">
    <source>
        <dbReference type="SAM" id="Phobius"/>
    </source>
</evidence>
<keyword evidence="3" id="KW-1185">Reference proteome</keyword>
<sequence>MASDKHGVQEWHNVDRNKSLKQGIWLYFVLLIFEGALRKWVLPGLSTPLLIIRDPVALWLVFTAWRRGLLPQNIFLSGMAFVGITGIYTAILAGHGNIYVALFGARPLLIHFPLIFVIGRVFNREDVLRIGKTLLWLVFPMTVLIALQFYSPQSAFVNRGVGGDMAGAGFGGAMDYFRPPGTFSFTNGTTLFYQLSATFILFFLIHPVRINRLVLVAATIGLLAAIPLSISRGLFFQVIVSVVFLVFAMTRNPKFMLRILGAIVAVASILILLNNISFFQTATEVFMSRFTDANEVEGGLVKGVIGNRYLGWMLGALSSALDIPLLGNGLGIATNVAVAVLTDPVTNSKVIGTPDEEWGRTIYELGPILGLAVVFIRVGLDLTIAFASYRKLVRKDLLPWMLLSFGSLTLLQAQWAQPTSLGFCTLIAGLMIASLRSSVPKPSEALKVAQWI</sequence>
<name>A0A939JBP3_9BACT</name>
<keyword evidence="1" id="KW-0812">Transmembrane</keyword>
<reference evidence="2" key="1">
    <citation type="submission" date="2021-03" db="EMBL/GenBank/DDBJ databases">
        <authorList>
            <person name="Kim M.K."/>
        </authorList>
    </citation>
    <scope>NUCLEOTIDE SEQUENCE</scope>
    <source>
        <strain evidence="2">BT186</strain>
    </source>
</reference>
<accession>A0A939JBP3</accession>
<comment type="caution">
    <text evidence="2">The sequence shown here is derived from an EMBL/GenBank/DDBJ whole genome shotgun (WGS) entry which is preliminary data.</text>
</comment>
<feature type="transmembrane region" description="Helical" evidence="1">
    <location>
        <begin position="98"/>
        <end position="122"/>
    </location>
</feature>
<feature type="transmembrane region" description="Helical" evidence="1">
    <location>
        <begin position="365"/>
        <end position="385"/>
    </location>
</feature>
<feature type="transmembrane region" description="Helical" evidence="1">
    <location>
        <begin position="420"/>
        <end position="439"/>
    </location>
</feature>
<keyword evidence="1" id="KW-1133">Transmembrane helix</keyword>
<evidence type="ECO:0008006" key="4">
    <source>
        <dbReference type="Google" id="ProtNLM"/>
    </source>
</evidence>
<dbReference type="Proteomes" id="UP000664144">
    <property type="component" value="Unassembled WGS sequence"/>
</dbReference>